<feature type="coiled-coil region" evidence="4">
    <location>
        <begin position="458"/>
        <end position="485"/>
    </location>
</feature>
<dbReference type="CTD" id="8585360"/>
<reference evidence="6 7" key="2">
    <citation type="journal article" date="2011" name="PLoS Genet.">
        <title>Caenorhabditis briggsae recombinant inbred line genotypes reveal inter-strain incompatibility and the evolution of recombination.</title>
        <authorList>
            <person name="Ross J.A."/>
            <person name="Koboldt D.C."/>
            <person name="Staisch J.E."/>
            <person name="Chamberlin H.M."/>
            <person name="Gupta B.P."/>
            <person name="Miller R.D."/>
            <person name="Baird S.E."/>
            <person name="Haag E.S."/>
        </authorList>
    </citation>
    <scope>NUCLEOTIDE SEQUENCE [LARGE SCALE GENOMIC DNA]</scope>
    <source>
        <strain evidence="6 7">AF16</strain>
    </source>
</reference>
<feature type="region of interest" description="Disordered" evidence="5">
    <location>
        <begin position="63"/>
        <end position="94"/>
    </location>
</feature>
<sequence>MQTLRNPLSIFRARSRSRERSTSHRAVTQSEKSDKYRSVVCYRYVTCCATTSSIHHIFSRNRNETTEKKSITVSSTNGTEKTKSSKANSPEKAPTQKLFVKRDKNATECLAETKIERKSICREKTHKSIVLPQPRFYTCERIQKTVKEPEPNSGMSSKKSTHWCYVAAPKHITLQPGPSGERSSGGAGGGDSVETKSGSSKNGFSTEAMIEEIFAPLRETIQEGIKETRHLSSSPEKIKLNHTPSTRLELWKAQLNSSASTPRIRDASAPATVQRLTIKPQTTQLNIPRPVHTTQSASNALATMDHRTLKDVSARRRSGTWQPFSSNTYNADRPPIDFVTSPRYSHEATLFRPIPHRPKPDFINHNDNNRRSFRRVDSMILRSDSKDSNGSLSDLLMIYQAKETNREMNASIRSTASNSSSFPYFSPEQINQQKTVLTTLSSSSSGIHVTPSPSDSGIIDYENLIRDKELELQEIRNTMEQNEEIIIKVYQDKERAWKTELEGLKCRVSAAEKGEKALREQLSNCQRQNSAMSSCMRTVQEEKTRLMAKCIQLEREIDNFQNVSVQSANCPNCSNPVKEKDLRQEVQDLRREVVNLKQVVDDGRHFKTQ</sequence>
<evidence type="ECO:0000256" key="2">
    <source>
        <dbReference type="ARBA" id="ARBA00022490"/>
    </source>
</evidence>
<dbReference type="Proteomes" id="UP000008549">
    <property type="component" value="Unassembled WGS sequence"/>
</dbReference>
<keyword evidence="2" id="KW-0963">Cytoplasm</keyword>
<dbReference type="AlphaFoldDB" id="A8XND3"/>
<keyword evidence="7" id="KW-1185">Reference proteome</keyword>
<dbReference type="WormBase" id="CBG15976">
    <property type="protein sequence ID" value="CBP41164"/>
    <property type="gene ID" value="WBGene00036062"/>
</dbReference>
<accession>A8XND3</accession>
<evidence type="ECO:0000256" key="1">
    <source>
        <dbReference type="ARBA" id="ARBA00004496"/>
    </source>
</evidence>
<evidence type="ECO:0000256" key="4">
    <source>
        <dbReference type="SAM" id="Coils"/>
    </source>
</evidence>
<dbReference type="EMBL" id="HE600995">
    <property type="protein sequence ID" value="CAP34364.2"/>
    <property type="molecule type" value="Genomic_DNA"/>
</dbReference>
<dbReference type="STRING" id="6238.A8XND3"/>
<dbReference type="PANTHER" id="PTHR19354:SF2">
    <property type="entry name" value="LEUCINE-RICH REPEAT-CONTAINING PROTEIN DDB_G0290503"/>
    <property type="match status" value="1"/>
</dbReference>
<reference evidence="6 7" key="1">
    <citation type="journal article" date="2003" name="PLoS Biol.">
        <title>The genome sequence of Caenorhabditis briggsae: a platform for comparative genomics.</title>
        <authorList>
            <person name="Stein L.D."/>
            <person name="Bao Z."/>
            <person name="Blasiar D."/>
            <person name="Blumenthal T."/>
            <person name="Brent M.R."/>
            <person name="Chen N."/>
            <person name="Chinwalla A."/>
            <person name="Clarke L."/>
            <person name="Clee C."/>
            <person name="Coghlan A."/>
            <person name="Coulson A."/>
            <person name="D'Eustachio P."/>
            <person name="Fitch D.H."/>
            <person name="Fulton L.A."/>
            <person name="Fulton R.E."/>
            <person name="Griffiths-Jones S."/>
            <person name="Harris T.W."/>
            <person name="Hillier L.W."/>
            <person name="Kamath R."/>
            <person name="Kuwabara P.E."/>
            <person name="Mardis E.R."/>
            <person name="Marra M.A."/>
            <person name="Miner T.L."/>
            <person name="Minx P."/>
            <person name="Mullikin J.C."/>
            <person name="Plumb R.W."/>
            <person name="Rogers J."/>
            <person name="Schein J.E."/>
            <person name="Sohrmann M."/>
            <person name="Spieth J."/>
            <person name="Stajich J.E."/>
            <person name="Wei C."/>
            <person name="Willey D."/>
            <person name="Wilson R.K."/>
            <person name="Durbin R."/>
            <person name="Waterston R.H."/>
        </authorList>
    </citation>
    <scope>NUCLEOTIDE SEQUENCE [LARGE SCALE GENOMIC DNA]</scope>
    <source>
        <strain evidence="6 7">AF16</strain>
    </source>
</reference>
<dbReference type="OMA" id="TYNADRP"/>
<organism evidence="6 7">
    <name type="scientific">Caenorhabditis briggsae</name>
    <dbReference type="NCBI Taxonomy" id="6238"/>
    <lineage>
        <taxon>Eukaryota</taxon>
        <taxon>Metazoa</taxon>
        <taxon>Ecdysozoa</taxon>
        <taxon>Nematoda</taxon>
        <taxon>Chromadorea</taxon>
        <taxon>Rhabditida</taxon>
        <taxon>Rhabditina</taxon>
        <taxon>Rhabditomorpha</taxon>
        <taxon>Rhabditoidea</taxon>
        <taxon>Rhabditidae</taxon>
        <taxon>Peloderinae</taxon>
        <taxon>Caenorhabditis</taxon>
    </lineage>
</organism>
<keyword evidence="3 4" id="KW-0175">Coiled coil</keyword>
<dbReference type="KEGG" id="cbr:CBG_15976"/>
<evidence type="ECO:0000313" key="7">
    <source>
        <dbReference type="Proteomes" id="UP000008549"/>
    </source>
</evidence>
<evidence type="ECO:0000313" key="8">
    <source>
        <dbReference type="WormBase" id="CBG15976"/>
    </source>
</evidence>
<dbReference type="HOGENOM" id="CLU_031581_0_0_1"/>
<protein>
    <submittedName>
        <fullName evidence="6">Protein CBG15976</fullName>
    </submittedName>
</protein>
<dbReference type="GeneID" id="8585360"/>
<dbReference type="FunCoup" id="A8XND3">
    <property type="interactions" value="1"/>
</dbReference>
<dbReference type="eggNOG" id="ENOG502S4XY">
    <property type="taxonomic scope" value="Eukaryota"/>
</dbReference>
<dbReference type="GO" id="GO:0005737">
    <property type="term" value="C:cytoplasm"/>
    <property type="evidence" value="ECO:0007669"/>
    <property type="project" value="UniProtKB-SubCell"/>
</dbReference>
<feature type="compositionally biased region" description="Polar residues" evidence="5">
    <location>
        <begin position="195"/>
        <end position="205"/>
    </location>
</feature>
<dbReference type="RefSeq" id="XP_045095953.1">
    <property type="nucleotide sequence ID" value="XM_045238922.1"/>
</dbReference>
<evidence type="ECO:0000256" key="5">
    <source>
        <dbReference type="SAM" id="MobiDB-lite"/>
    </source>
</evidence>
<comment type="subcellular location">
    <subcellularLocation>
        <location evidence="1">Cytoplasm</location>
    </subcellularLocation>
</comment>
<evidence type="ECO:0000313" key="6">
    <source>
        <dbReference type="EMBL" id="CAP34364.2"/>
    </source>
</evidence>
<dbReference type="PANTHER" id="PTHR19354">
    <property type="entry name" value="ZIPPER PUTATIVE TUMOR SUPPRESSOR 2 HOMOLOG-LIKE PROTEIN-RELATED"/>
    <property type="match status" value="1"/>
</dbReference>
<feature type="region of interest" description="Disordered" evidence="5">
    <location>
        <begin position="1"/>
        <end position="30"/>
    </location>
</feature>
<feature type="region of interest" description="Disordered" evidence="5">
    <location>
        <begin position="172"/>
        <end position="205"/>
    </location>
</feature>
<gene>
    <name evidence="6 8" type="ORF">CBG15976</name>
    <name evidence="6" type="ORF">CBG_15976</name>
</gene>
<dbReference type="InterPro" id="IPR045329">
    <property type="entry name" value="LZTS"/>
</dbReference>
<proteinExistence type="predicted"/>
<dbReference type="InParanoid" id="A8XND3"/>
<evidence type="ECO:0000256" key="3">
    <source>
        <dbReference type="ARBA" id="ARBA00023054"/>
    </source>
</evidence>
<name>A8XND3_CAEBR</name>
<feature type="coiled-coil region" evidence="4">
    <location>
        <begin position="536"/>
        <end position="599"/>
    </location>
</feature>